<organism evidence="2 3">
    <name type="scientific">Spirosoma soli</name>
    <dbReference type="NCBI Taxonomy" id="1770529"/>
    <lineage>
        <taxon>Bacteria</taxon>
        <taxon>Pseudomonadati</taxon>
        <taxon>Bacteroidota</taxon>
        <taxon>Cytophagia</taxon>
        <taxon>Cytophagales</taxon>
        <taxon>Cytophagaceae</taxon>
        <taxon>Spirosoma</taxon>
    </lineage>
</organism>
<keyword evidence="3" id="KW-1185">Reference proteome</keyword>
<reference evidence="3" key="1">
    <citation type="journal article" date="2019" name="Int. J. Syst. Evol. Microbiol.">
        <title>The Global Catalogue of Microorganisms (GCM) 10K type strain sequencing project: providing services to taxonomists for standard genome sequencing and annotation.</title>
        <authorList>
            <consortium name="The Broad Institute Genomics Platform"/>
            <consortium name="The Broad Institute Genome Sequencing Center for Infectious Disease"/>
            <person name="Wu L."/>
            <person name="Ma J."/>
        </authorList>
    </citation>
    <scope>NUCLEOTIDE SEQUENCE [LARGE SCALE GENOMIC DNA]</scope>
    <source>
        <strain evidence="3">KCTC 42805</strain>
    </source>
</reference>
<comment type="caution">
    <text evidence="2">The sequence shown here is derived from an EMBL/GenBank/DDBJ whole genome shotgun (WGS) entry which is preliminary data.</text>
</comment>
<dbReference type="RefSeq" id="WP_381525305.1">
    <property type="nucleotide sequence ID" value="NZ_JBHULN010000012.1"/>
</dbReference>
<gene>
    <name evidence="2" type="ORF">ACFSUS_18890</name>
</gene>
<feature type="transmembrane region" description="Helical" evidence="1">
    <location>
        <begin position="363"/>
        <end position="386"/>
    </location>
</feature>
<name>A0ABW5M8J2_9BACT</name>
<keyword evidence="1" id="KW-0812">Transmembrane</keyword>
<evidence type="ECO:0000313" key="2">
    <source>
        <dbReference type="EMBL" id="MFD2572714.1"/>
    </source>
</evidence>
<sequence>MYPWLYYVVSIGLLAILVRQCQATELDKRTANPTRSDAVFLVVALALLVFMRVPSAFYNRELNPDESQLITQAITLTQDPVYGRSVDGTSIGPINSYLLLIPHVFGLPLDYTAARLTGLLLIGLSIVSFYFSLLRIATPVVSRLCLLIVLLFFSWATHSDFLHYSSELSSLVLITACFGLVAGLLRSSQYSLSRLVGLGAIAGLAPYCKLQTLPVIGMMLITLALYLIISQRHQAWRPLLGLSVGFGLPTVVVFALAYWFGVERYFIDYYFIGNLTTYAQIYAHVPLVSQGFMAKLFRFPAFLLEYTDFLIFIVFNSLTVVAAAVVVWRKYQQLTPALSWSIILVILTVTGALWAVITPGTEFGHHLLLLVFPLGWVVAIALQFVITHVPRRLVTARLAMLTVTLFGLELLAADNLVLPFAKRLIKGPSHKEVAALNQTSSVSDLDAWLLERNPCLFAFPDKKTVVMSPVARAISRYAQPSDKMAVWGWNCQYYVEAQLAQGVSENHTQRSIIPNKMRKQYIDRYAHELIDNQPALFVDAVGDASWMLTKPSQQHEHFTEIDRVIRQNYSLATSVDNVRIYVRRDRLSSRETVFTDRPRNRL</sequence>
<dbReference type="Proteomes" id="UP001597469">
    <property type="component" value="Unassembled WGS sequence"/>
</dbReference>
<feature type="transmembrane region" description="Helical" evidence="1">
    <location>
        <begin position="168"/>
        <end position="190"/>
    </location>
</feature>
<feature type="transmembrane region" description="Helical" evidence="1">
    <location>
        <begin position="210"/>
        <end position="228"/>
    </location>
</feature>
<evidence type="ECO:0000313" key="3">
    <source>
        <dbReference type="Proteomes" id="UP001597469"/>
    </source>
</evidence>
<dbReference type="EMBL" id="JBHULN010000012">
    <property type="protein sequence ID" value="MFD2572714.1"/>
    <property type="molecule type" value="Genomic_DNA"/>
</dbReference>
<keyword evidence="1" id="KW-0472">Membrane</keyword>
<protein>
    <recommendedName>
        <fullName evidence="4">Glycosyltransferase RgtA/B/C/D-like domain-containing protein</fullName>
    </recommendedName>
</protein>
<feature type="transmembrane region" description="Helical" evidence="1">
    <location>
        <begin position="240"/>
        <end position="260"/>
    </location>
</feature>
<feature type="transmembrane region" description="Helical" evidence="1">
    <location>
        <begin position="39"/>
        <end position="58"/>
    </location>
</feature>
<feature type="transmembrane region" description="Helical" evidence="1">
    <location>
        <begin position="398"/>
        <end position="421"/>
    </location>
</feature>
<proteinExistence type="predicted"/>
<feature type="transmembrane region" description="Helical" evidence="1">
    <location>
        <begin position="116"/>
        <end position="134"/>
    </location>
</feature>
<keyword evidence="1" id="KW-1133">Transmembrane helix</keyword>
<feature type="transmembrane region" description="Helical" evidence="1">
    <location>
        <begin position="140"/>
        <end position="156"/>
    </location>
</feature>
<feature type="transmembrane region" description="Helical" evidence="1">
    <location>
        <begin position="309"/>
        <end position="328"/>
    </location>
</feature>
<evidence type="ECO:0000256" key="1">
    <source>
        <dbReference type="SAM" id="Phobius"/>
    </source>
</evidence>
<evidence type="ECO:0008006" key="4">
    <source>
        <dbReference type="Google" id="ProtNLM"/>
    </source>
</evidence>
<feature type="transmembrane region" description="Helical" evidence="1">
    <location>
        <begin position="337"/>
        <end position="357"/>
    </location>
</feature>
<accession>A0ABW5M8J2</accession>